<dbReference type="EMBL" id="RYUW01000008">
    <property type="protein sequence ID" value="RYQ37777.1"/>
    <property type="molecule type" value="Genomic_DNA"/>
</dbReference>
<evidence type="ECO:0000313" key="2">
    <source>
        <dbReference type="Proteomes" id="UP000292382"/>
    </source>
</evidence>
<comment type="caution">
    <text evidence="1">The sequence shown here is derived from an EMBL/GenBank/DDBJ whole genome shotgun (WGS) entry which is preliminary data.</text>
</comment>
<sequence length="80" mass="8709">MDIKSNQQHGARGAIVRIAAVVVTEGVGNPVDPRSTGRVWTDKLVTTGDVTLVLDVSGSMARLPPGIWRRPRLHGLRQDR</sequence>
<dbReference type="RefSeq" id="WP_129966743.1">
    <property type="nucleotide sequence ID" value="NZ_RYUW01000008.1"/>
</dbReference>
<proteinExistence type="predicted"/>
<gene>
    <name evidence="1" type="ORF">PG2003B_0520</name>
</gene>
<organism evidence="1 2">
    <name type="scientific">Bifidobacterium pseudolongum subsp. globosum</name>
    <dbReference type="NCBI Taxonomy" id="1690"/>
    <lineage>
        <taxon>Bacteria</taxon>
        <taxon>Bacillati</taxon>
        <taxon>Actinomycetota</taxon>
        <taxon>Actinomycetes</taxon>
        <taxon>Bifidobacteriales</taxon>
        <taxon>Bifidobacteriaceae</taxon>
        <taxon>Bifidobacterium</taxon>
    </lineage>
</organism>
<reference evidence="1 2" key="1">
    <citation type="submission" date="2018-12" db="EMBL/GenBank/DDBJ databases">
        <title>Unveiling genomic diversity among members of the Bifidobacterium pseudolongum species, a widely distributed gut commensal of the animal kingdom.</title>
        <authorList>
            <person name="Lugli G.A."/>
            <person name="Duranti S."/>
            <person name="Albert K."/>
            <person name="Mancabelli L."/>
            <person name="Napoli S."/>
            <person name="Viappiani A."/>
            <person name="Anzalone R."/>
            <person name="Longhi G."/>
            <person name="Milani C."/>
            <person name="Turroni F."/>
            <person name="Alessandri G."/>
            <person name="Sela D.A."/>
            <person name="Van Sinderen D."/>
            <person name="Ventura M."/>
        </authorList>
    </citation>
    <scope>NUCLEOTIDE SEQUENCE [LARGE SCALE GENOMIC DNA]</scope>
    <source>
        <strain evidence="1 2">2003B</strain>
    </source>
</reference>
<dbReference type="Proteomes" id="UP000292382">
    <property type="component" value="Unassembled WGS sequence"/>
</dbReference>
<dbReference type="AlphaFoldDB" id="A0A4Q5AVJ2"/>
<accession>A0A4Q5AVJ2</accession>
<name>A0A4Q5AVJ2_9BIFI</name>
<protein>
    <submittedName>
        <fullName evidence="1">Uncharacterized protein</fullName>
    </submittedName>
</protein>
<evidence type="ECO:0000313" key="1">
    <source>
        <dbReference type="EMBL" id="RYQ37777.1"/>
    </source>
</evidence>